<dbReference type="KEGG" id="pdl:Pyrde_1823"/>
<dbReference type="InterPro" id="IPR008914">
    <property type="entry name" value="PEBP"/>
</dbReference>
<dbReference type="CDD" id="cd00865">
    <property type="entry name" value="PEBP_bact_arch"/>
    <property type="match status" value="1"/>
</dbReference>
<evidence type="ECO:0000313" key="1">
    <source>
        <dbReference type="EMBL" id="ALL01866.1"/>
    </source>
</evidence>
<proteinExistence type="predicted"/>
<evidence type="ECO:0000313" key="3">
    <source>
        <dbReference type="Proteomes" id="UP000058613"/>
    </source>
</evidence>
<dbReference type="OrthoDB" id="28720at2157"/>
<dbReference type="InterPro" id="IPR036610">
    <property type="entry name" value="PEBP-like_sf"/>
</dbReference>
<accession>A0A0P0N5Q5</accession>
<sequence>MILFRRHRDYLVRNGPQFTLISPAFNDGERIPQRYTCDGEDVSPPLEWSGAPASTASYALIVYDPDAPRGTFIHWVIYDIPRELAALPEGVPRDPVVEGLGLQGRNDFGKLGYGGPCPPHGDRPHRYVFALHALDIETLGLEPGARADDVLEHIKGHVIGYAVLTGTYSR</sequence>
<dbReference type="EMBL" id="CP013011">
    <property type="protein sequence ID" value="ALL01866.1"/>
    <property type="molecule type" value="Genomic_DNA"/>
</dbReference>
<organism evidence="1 3">
    <name type="scientific">Pyrodictium delaneyi</name>
    <dbReference type="NCBI Taxonomy" id="1273541"/>
    <lineage>
        <taxon>Archaea</taxon>
        <taxon>Thermoproteota</taxon>
        <taxon>Thermoprotei</taxon>
        <taxon>Desulfurococcales</taxon>
        <taxon>Pyrodictiaceae</taxon>
        <taxon>Pyrodictium</taxon>
    </lineage>
</organism>
<dbReference type="GeneID" id="26100163"/>
<dbReference type="RefSeq" id="WP_055410155.1">
    <property type="nucleotide sequence ID" value="NZ_CP013011.1"/>
</dbReference>
<dbReference type="InterPro" id="IPR005247">
    <property type="entry name" value="YbhB_YbcL/LppC-like"/>
</dbReference>
<gene>
    <name evidence="2" type="ORF">Pdsh_04290</name>
    <name evidence="1" type="ORF">Pyrde_1823</name>
</gene>
<dbReference type="EMBL" id="NCQP01000002">
    <property type="protein sequence ID" value="OWJ54927.1"/>
    <property type="molecule type" value="Genomic_DNA"/>
</dbReference>
<dbReference type="PANTHER" id="PTHR30289:SF1">
    <property type="entry name" value="PEBP (PHOSPHATIDYLETHANOLAMINE-BINDING PROTEIN) FAMILY PROTEIN"/>
    <property type="match status" value="1"/>
</dbReference>
<dbReference type="PANTHER" id="PTHR30289">
    <property type="entry name" value="UNCHARACTERIZED PROTEIN YBCL-RELATED"/>
    <property type="match status" value="1"/>
</dbReference>
<evidence type="ECO:0000313" key="2">
    <source>
        <dbReference type="EMBL" id="OWJ54927.1"/>
    </source>
</evidence>
<dbReference type="STRING" id="1273541.Pyrde_1823"/>
<reference evidence="2 4" key="2">
    <citation type="submission" date="2017-05" db="EMBL/GenBank/DDBJ databases">
        <title>The draft genome of the hyperthermophilic archaeon 'Pyrodictium delaneyi strain Hulk', an iron and nitrate reducer, reveals the capacity for sulfate reduction.</title>
        <authorList>
            <person name="Demey L.M."/>
            <person name="Miller C."/>
            <person name="Manzella M."/>
            <person name="Reguera G."/>
            <person name="Kashefi K."/>
        </authorList>
    </citation>
    <scope>NUCLEOTIDE SEQUENCE [LARGE SCALE GENOMIC DNA]</scope>
    <source>
        <strain evidence="2 4">Hulk</strain>
    </source>
</reference>
<dbReference type="NCBIfam" id="TIGR00481">
    <property type="entry name" value="YbhB/YbcL family Raf kinase inhibitor-like protein"/>
    <property type="match status" value="1"/>
</dbReference>
<keyword evidence="4" id="KW-1185">Reference proteome</keyword>
<dbReference type="SUPFAM" id="SSF49777">
    <property type="entry name" value="PEBP-like"/>
    <property type="match status" value="1"/>
</dbReference>
<dbReference type="AlphaFoldDB" id="A0A0P0N5Q5"/>
<dbReference type="Pfam" id="PF01161">
    <property type="entry name" value="PBP"/>
    <property type="match status" value="1"/>
</dbReference>
<name>A0A0P0N5Q5_9CREN</name>
<evidence type="ECO:0000313" key="4">
    <source>
        <dbReference type="Proteomes" id="UP000196694"/>
    </source>
</evidence>
<dbReference type="Gene3D" id="3.90.280.10">
    <property type="entry name" value="PEBP-like"/>
    <property type="match status" value="1"/>
</dbReference>
<dbReference type="Proteomes" id="UP000196694">
    <property type="component" value="Unassembled WGS sequence"/>
</dbReference>
<dbReference type="Proteomes" id="UP000058613">
    <property type="component" value="Chromosome"/>
</dbReference>
<reference evidence="1 3" key="1">
    <citation type="submission" date="2015-10" db="EMBL/GenBank/DDBJ databases">
        <title>Complete genome sequence of hyperthermophilic archaeon Pyrodictium delaneyi Su06.</title>
        <authorList>
            <person name="Jung J.-H."/>
            <person name="Lin J."/>
            <person name="Holden J.F."/>
            <person name="Park C.-S."/>
        </authorList>
    </citation>
    <scope>NUCLEOTIDE SEQUENCE [LARGE SCALE GENOMIC DNA]</scope>
    <source>
        <strain evidence="1 3">Su06</strain>
    </source>
</reference>
<protein>
    <submittedName>
        <fullName evidence="1">Phosphatidyl ethanolamine-binding protein</fullName>
    </submittedName>
</protein>